<dbReference type="Pfam" id="PF07690">
    <property type="entry name" value="MFS_1"/>
    <property type="match status" value="1"/>
</dbReference>
<dbReference type="FunFam" id="1.20.1250.20:FF:000068">
    <property type="entry name" value="MFS general substrate transporter"/>
    <property type="match status" value="1"/>
</dbReference>
<feature type="transmembrane region" description="Helical" evidence="7">
    <location>
        <begin position="435"/>
        <end position="456"/>
    </location>
</feature>
<evidence type="ECO:0000313" key="9">
    <source>
        <dbReference type="EMBL" id="KAH7358719.1"/>
    </source>
</evidence>
<dbReference type="EMBL" id="JAGPXD010000004">
    <property type="protein sequence ID" value="KAH7358719.1"/>
    <property type="molecule type" value="Genomic_DNA"/>
</dbReference>
<feature type="compositionally biased region" description="Basic and acidic residues" evidence="6">
    <location>
        <begin position="14"/>
        <end position="25"/>
    </location>
</feature>
<feature type="transmembrane region" description="Helical" evidence="7">
    <location>
        <begin position="115"/>
        <end position="136"/>
    </location>
</feature>
<name>A0A8K0TD36_9PEZI</name>
<feature type="transmembrane region" description="Helical" evidence="7">
    <location>
        <begin position="309"/>
        <end position="333"/>
    </location>
</feature>
<evidence type="ECO:0000256" key="3">
    <source>
        <dbReference type="ARBA" id="ARBA00022692"/>
    </source>
</evidence>
<accession>A0A8K0TD36</accession>
<feature type="transmembrane region" description="Helical" evidence="7">
    <location>
        <begin position="143"/>
        <end position="163"/>
    </location>
</feature>
<dbReference type="SUPFAM" id="SSF103473">
    <property type="entry name" value="MFS general substrate transporter"/>
    <property type="match status" value="1"/>
</dbReference>
<comment type="subcellular location">
    <subcellularLocation>
        <location evidence="1">Membrane</location>
        <topology evidence="1">Multi-pass membrane protein</topology>
    </subcellularLocation>
</comment>
<evidence type="ECO:0000259" key="8">
    <source>
        <dbReference type="PROSITE" id="PS50850"/>
    </source>
</evidence>
<evidence type="ECO:0000256" key="2">
    <source>
        <dbReference type="ARBA" id="ARBA00022448"/>
    </source>
</evidence>
<dbReference type="PROSITE" id="PS50850">
    <property type="entry name" value="MFS"/>
    <property type="match status" value="1"/>
</dbReference>
<evidence type="ECO:0000256" key="6">
    <source>
        <dbReference type="SAM" id="MobiDB-lite"/>
    </source>
</evidence>
<feature type="transmembrane region" description="Helical" evidence="7">
    <location>
        <begin position="169"/>
        <end position="193"/>
    </location>
</feature>
<feature type="transmembrane region" description="Helical" evidence="7">
    <location>
        <begin position="372"/>
        <end position="391"/>
    </location>
</feature>
<keyword evidence="2" id="KW-0813">Transport</keyword>
<feature type="domain" description="Major facilitator superfamily (MFS) profile" evidence="8">
    <location>
        <begin position="77"/>
        <end position="495"/>
    </location>
</feature>
<evidence type="ECO:0000256" key="7">
    <source>
        <dbReference type="SAM" id="Phobius"/>
    </source>
</evidence>
<sequence length="524" mass="57490">MAQPSNGPGPLLPGDEKSVNVHNDSDGPGPVPQKPDSSSGADDENSTTLKPSEAVRDLETHHGINEKALIRRIDMKLLPTVGILYLLSFLDRSNVGNARIEGLATDIGISGNQYLTGLTLFFVGYVLFEVPCNIILKRTTPRFWLPTLTIAFGIVATLLGVVTNMASFFVVRFLLGVAESGLFPGVVFYFSMWASYTRKEVLTRVSLFFSAASLAGAFGGVLAYGIGRMRGVVWENSWRWIFILEGIATVLVGVIAYWFIQNYPDTATFITDEERKFLRARLAAHSDATNHEEFTWAGVKEALGDIKCWLYGLGFHSMSLPLYTLSLFFPTIIRDMGYSAWQAQLLTVPPYSFAFITTLSVALLSQRTGKRAVFIAGSSTFAMIGYAILLANTDPKSRPGLSYAGTFFAAGGIYPATALVLSWPAINVSGQTKRAVANAMQISIGNCGAILGTQLYRANDGPRYIVGHSFALGYLVFNLIVCATLWFVLRRENTRRAVLTEEVKAVGDVPDWPGDSDPRWRFEY</sequence>
<dbReference type="GO" id="GO:0016020">
    <property type="term" value="C:membrane"/>
    <property type="evidence" value="ECO:0007669"/>
    <property type="project" value="UniProtKB-SubCell"/>
</dbReference>
<feature type="region of interest" description="Disordered" evidence="6">
    <location>
        <begin position="1"/>
        <end position="52"/>
    </location>
</feature>
<dbReference type="AlphaFoldDB" id="A0A8K0TD36"/>
<feature type="transmembrane region" description="Helical" evidence="7">
    <location>
        <begin position="205"/>
        <end position="226"/>
    </location>
</feature>
<feature type="transmembrane region" description="Helical" evidence="7">
    <location>
        <begin position="238"/>
        <end position="260"/>
    </location>
</feature>
<keyword evidence="10" id="KW-1185">Reference proteome</keyword>
<dbReference type="Proteomes" id="UP000813385">
    <property type="component" value="Unassembled WGS sequence"/>
</dbReference>
<evidence type="ECO:0000256" key="5">
    <source>
        <dbReference type="ARBA" id="ARBA00023136"/>
    </source>
</evidence>
<feature type="transmembrane region" description="Helical" evidence="7">
    <location>
        <begin position="403"/>
        <end position="423"/>
    </location>
</feature>
<keyword evidence="5 7" id="KW-0472">Membrane</keyword>
<dbReference type="Gene3D" id="1.20.1250.20">
    <property type="entry name" value="MFS general substrate transporter like domains"/>
    <property type="match status" value="2"/>
</dbReference>
<dbReference type="PANTHER" id="PTHR43791">
    <property type="entry name" value="PERMEASE-RELATED"/>
    <property type="match status" value="1"/>
</dbReference>
<evidence type="ECO:0000256" key="4">
    <source>
        <dbReference type="ARBA" id="ARBA00022989"/>
    </source>
</evidence>
<feature type="transmembrane region" description="Helical" evidence="7">
    <location>
        <begin position="468"/>
        <end position="489"/>
    </location>
</feature>
<proteinExistence type="predicted"/>
<feature type="compositionally biased region" description="Polar residues" evidence="6">
    <location>
        <begin position="35"/>
        <end position="50"/>
    </location>
</feature>
<dbReference type="FunFam" id="1.20.1250.20:FF:000034">
    <property type="entry name" value="MFS general substrate transporter"/>
    <property type="match status" value="1"/>
</dbReference>
<evidence type="ECO:0000256" key="1">
    <source>
        <dbReference type="ARBA" id="ARBA00004141"/>
    </source>
</evidence>
<organism evidence="9 10">
    <name type="scientific">Plectosphaerella cucumerina</name>
    <dbReference type="NCBI Taxonomy" id="40658"/>
    <lineage>
        <taxon>Eukaryota</taxon>
        <taxon>Fungi</taxon>
        <taxon>Dikarya</taxon>
        <taxon>Ascomycota</taxon>
        <taxon>Pezizomycotina</taxon>
        <taxon>Sordariomycetes</taxon>
        <taxon>Hypocreomycetidae</taxon>
        <taxon>Glomerellales</taxon>
        <taxon>Plectosphaerellaceae</taxon>
        <taxon>Plectosphaerella</taxon>
    </lineage>
</organism>
<keyword evidence="4 7" id="KW-1133">Transmembrane helix</keyword>
<comment type="caution">
    <text evidence="9">The sequence shown here is derived from an EMBL/GenBank/DDBJ whole genome shotgun (WGS) entry which is preliminary data.</text>
</comment>
<dbReference type="InterPro" id="IPR036259">
    <property type="entry name" value="MFS_trans_sf"/>
</dbReference>
<dbReference type="OrthoDB" id="2962993at2759"/>
<feature type="transmembrane region" description="Helical" evidence="7">
    <location>
        <begin position="345"/>
        <end position="365"/>
    </location>
</feature>
<dbReference type="InterPro" id="IPR020846">
    <property type="entry name" value="MFS_dom"/>
</dbReference>
<reference evidence="9" key="1">
    <citation type="journal article" date="2021" name="Nat. Commun.">
        <title>Genetic determinants of endophytism in the Arabidopsis root mycobiome.</title>
        <authorList>
            <person name="Mesny F."/>
            <person name="Miyauchi S."/>
            <person name="Thiergart T."/>
            <person name="Pickel B."/>
            <person name="Atanasova L."/>
            <person name="Karlsson M."/>
            <person name="Huettel B."/>
            <person name="Barry K.W."/>
            <person name="Haridas S."/>
            <person name="Chen C."/>
            <person name="Bauer D."/>
            <person name="Andreopoulos W."/>
            <person name="Pangilinan J."/>
            <person name="LaButti K."/>
            <person name="Riley R."/>
            <person name="Lipzen A."/>
            <person name="Clum A."/>
            <person name="Drula E."/>
            <person name="Henrissat B."/>
            <person name="Kohler A."/>
            <person name="Grigoriev I.V."/>
            <person name="Martin F.M."/>
            <person name="Hacquard S."/>
        </authorList>
    </citation>
    <scope>NUCLEOTIDE SEQUENCE</scope>
    <source>
        <strain evidence="9">MPI-CAGE-AT-0016</strain>
    </source>
</reference>
<dbReference type="InterPro" id="IPR011701">
    <property type="entry name" value="MFS"/>
</dbReference>
<evidence type="ECO:0000313" key="10">
    <source>
        <dbReference type="Proteomes" id="UP000813385"/>
    </source>
</evidence>
<gene>
    <name evidence="9" type="ORF">B0T11DRAFT_258539</name>
</gene>
<protein>
    <submittedName>
        <fullName evidence="9">Major facilitator superfamily domain-containing protein</fullName>
    </submittedName>
</protein>
<dbReference type="PANTHER" id="PTHR43791:SF22">
    <property type="entry name" value="TRANSPORTER, PUTATIVE (AFU_ORTHOLOGUE AFUA_6G11320)-RELATED"/>
    <property type="match status" value="1"/>
</dbReference>
<keyword evidence="3 7" id="KW-0812">Transmembrane</keyword>
<dbReference type="GO" id="GO:0022857">
    <property type="term" value="F:transmembrane transporter activity"/>
    <property type="evidence" value="ECO:0007669"/>
    <property type="project" value="InterPro"/>
</dbReference>